<dbReference type="SUPFAM" id="SSF52972">
    <property type="entry name" value="ITPase-like"/>
    <property type="match status" value="1"/>
</dbReference>
<evidence type="ECO:0000313" key="4">
    <source>
        <dbReference type="Proteomes" id="UP001281447"/>
    </source>
</evidence>
<dbReference type="Pfam" id="PF01725">
    <property type="entry name" value="Ham1p_like"/>
    <property type="match status" value="1"/>
</dbReference>
<reference evidence="3 4" key="1">
    <citation type="submission" date="2023-10" db="EMBL/GenBank/DDBJ databases">
        <title>Virgibacillus halophilus 5B73C genome.</title>
        <authorList>
            <person name="Miliotis G."/>
            <person name="Sengupta P."/>
            <person name="Hameed A."/>
            <person name="Chuvochina M."/>
            <person name="Mcdonagh F."/>
            <person name="Simpson A.C."/>
            <person name="Singh N.K."/>
            <person name="Rekha P.D."/>
            <person name="Raman K."/>
            <person name="Hugenholtz P."/>
            <person name="Venkateswaran K."/>
        </authorList>
    </citation>
    <scope>NUCLEOTIDE SEQUENCE [LARGE SCALE GENOMIC DNA]</scope>
    <source>
        <strain evidence="3 4">5B73C</strain>
    </source>
</reference>
<proteinExistence type="inferred from homology"/>
<sequence length="150" mass="16752">MKQIIIATKNKGKAEEFKVFFRPYHIEALSLLDLNENVSDVEETGSTFSENAALKSETISALFGCPVIADDSGLIVEELDGEPGIYSARYAGREKNDQKNIDKLLHKLNQIPDAQRSAKFICVLALSVPGQPTTFFYRILQGENRCKAIW</sequence>
<dbReference type="EMBL" id="JAWDIP010000004">
    <property type="protein sequence ID" value="MDY0396901.1"/>
    <property type="molecule type" value="Genomic_DNA"/>
</dbReference>
<dbReference type="InterPro" id="IPR002637">
    <property type="entry name" value="RdgB/HAM1"/>
</dbReference>
<name>A0ABU5CC34_9BACI</name>
<evidence type="ECO:0000313" key="3">
    <source>
        <dbReference type="EMBL" id="MDY0396901.1"/>
    </source>
</evidence>
<accession>A0ABU5CC34</accession>
<evidence type="ECO:0000256" key="1">
    <source>
        <dbReference type="ARBA" id="ARBA00008023"/>
    </source>
</evidence>
<evidence type="ECO:0000256" key="2">
    <source>
        <dbReference type="ARBA" id="ARBA00022801"/>
    </source>
</evidence>
<comment type="similarity">
    <text evidence="1">Belongs to the HAM1 NTPase family.</text>
</comment>
<comment type="caution">
    <text evidence="3">The sequence shown here is derived from an EMBL/GenBank/DDBJ whole genome shotgun (WGS) entry which is preliminary data.</text>
</comment>
<keyword evidence="2" id="KW-0378">Hydrolase</keyword>
<keyword evidence="4" id="KW-1185">Reference proteome</keyword>
<dbReference type="InterPro" id="IPR029001">
    <property type="entry name" value="ITPase-like_fam"/>
</dbReference>
<gene>
    <name evidence="3" type="ORF">RWE15_24665</name>
</gene>
<dbReference type="PANTHER" id="PTHR11067:SF9">
    <property type="entry name" value="INOSINE TRIPHOSPHATE PYROPHOSPHATASE"/>
    <property type="match status" value="1"/>
</dbReference>
<dbReference type="Gene3D" id="3.90.950.10">
    <property type="match status" value="1"/>
</dbReference>
<protein>
    <submittedName>
        <fullName evidence="3">Non-canonical purine NTP pyrophosphatase</fullName>
    </submittedName>
</protein>
<dbReference type="Proteomes" id="UP001281447">
    <property type="component" value="Unassembled WGS sequence"/>
</dbReference>
<dbReference type="CDD" id="cd00515">
    <property type="entry name" value="HAM1"/>
    <property type="match status" value="1"/>
</dbReference>
<organism evidence="3 4">
    <name type="scientific">Tigheibacillus halophilus</name>
    <dbReference type="NCBI Taxonomy" id="361280"/>
    <lineage>
        <taxon>Bacteria</taxon>
        <taxon>Bacillati</taxon>
        <taxon>Bacillota</taxon>
        <taxon>Bacilli</taxon>
        <taxon>Bacillales</taxon>
        <taxon>Bacillaceae</taxon>
        <taxon>Tigheibacillus</taxon>
    </lineage>
</organism>
<dbReference type="PANTHER" id="PTHR11067">
    <property type="entry name" value="INOSINE TRIPHOSPHATE PYROPHOSPHATASE/HAM1 PROTEIN"/>
    <property type="match status" value="1"/>
</dbReference>